<name>A0A448ZGZ5_9STRA</name>
<dbReference type="OrthoDB" id="46684at2759"/>
<evidence type="ECO:0000259" key="3">
    <source>
        <dbReference type="PROSITE" id="PS51319"/>
    </source>
</evidence>
<dbReference type="InterPro" id="IPR035441">
    <property type="entry name" value="TFIIS/LEDGF_dom_sf"/>
</dbReference>
<evidence type="ECO:0000256" key="1">
    <source>
        <dbReference type="PROSITE-ProRule" id="PRU00649"/>
    </source>
</evidence>
<accession>A0A448ZGZ5</accession>
<dbReference type="PROSITE" id="PS51319">
    <property type="entry name" value="TFIIS_N"/>
    <property type="match status" value="1"/>
</dbReference>
<comment type="subcellular location">
    <subcellularLocation>
        <location evidence="1">Nucleus</location>
    </subcellularLocation>
</comment>
<dbReference type="Gene3D" id="1.20.930.10">
    <property type="entry name" value="Conserved domain common to transcription factors TFIIS, elongin A, CRSP70"/>
    <property type="match status" value="1"/>
</dbReference>
<keyword evidence="5" id="KW-1185">Reference proteome</keyword>
<keyword evidence="1" id="KW-0539">Nucleus</keyword>
<dbReference type="GO" id="GO:0005634">
    <property type="term" value="C:nucleus"/>
    <property type="evidence" value="ECO:0007669"/>
    <property type="project" value="UniProtKB-SubCell"/>
</dbReference>
<dbReference type="InterPro" id="IPR017923">
    <property type="entry name" value="TFIIS_N"/>
</dbReference>
<proteinExistence type="predicted"/>
<reference evidence="4 5" key="1">
    <citation type="submission" date="2019-01" db="EMBL/GenBank/DDBJ databases">
        <authorList>
            <person name="Ferrante I. M."/>
        </authorList>
    </citation>
    <scope>NUCLEOTIDE SEQUENCE [LARGE SCALE GENOMIC DNA]</scope>
    <source>
        <strain evidence="4 5">B856</strain>
    </source>
</reference>
<organism evidence="4 5">
    <name type="scientific">Pseudo-nitzschia multistriata</name>
    <dbReference type="NCBI Taxonomy" id="183589"/>
    <lineage>
        <taxon>Eukaryota</taxon>
        <taxon>Sar</taxon>
        <taxon>Stramenopiles</taxon>
        <taxon>Ochrophyta</taxon>
        <taxon>Bacillariophyta</taxon>
        <taxon>Bacillariophyceae</taxon>
        <taxon>Bacillariophycidae</taxon>
        <taxon>Bacillariales</taxon>
        <taxon>Bacillariaceae</taxon>
        <taxon>Pseudo-nitzschia</taxon>
    </lineage>
</organism>
<protein>
    <recommendedName>
        <fullName evidence="3">TFIIS N-terminal domain-containing protein</fullName>
    </recommendedName>
</protein>
<dbReference type="Proteomes" id="UP000291116">
    <property type="component" value="Unassembled WGS sequence"/>
</dbReference>
<feature type="region of interest" description="Disordered" evidence="2">
    <location>
        <begin position="239"/>
        <end position="258"/>
    </location>
</feature>
<feature type="domain" description="TFIIS N-terminal" evidence="3">
    <location>
        <begin position="50"/>
        <end position="132"/>
    </location>
</feature>
<dbReference type="SUPFAM" id="SSF47676">
    <property type="entry name" value="Conserved domain common to transcription factors TFIIS, elongin A, CRSP70"/>
    <property type="match status" value="1"/>
</dbReference>
<sequence length="319" mass="34835">MSSSTVSGSKEISNQNAVFISRRSVILTVVGATPTENSTLAAVLQNDYLGVVKQWMDDILRGTVGGIDLLLHLLTNIAQLPVTKGIVKESGMGKAIGSIEKHRICVDSPNKVAIVERVNAIKEAWKVSVKVRKDKTLSSSSTPLALKRDLEASSESSLLRAKKPKLDDTKKSSLSSLLTKVAPSSILSTDDKHGVANVDSSKKVGSILAKKTGKRLKWKDHFGGTLEASKILEDDHTLRDENPDEDISGFGDRKSRDRNRERELLAKAKKAKLSDDDDEGLVLPLELQMSRPCSLLVYLPSLQARTCNLYEPLQIHQSS</sequence>
<gene>
    <name evidence="4" type="ORF">PSNMU_V1.4_AUG-EV-PASAV3_0082170</name>
</gene>
<evidence type="ECO:0000313" key="4">
    <source>
        <dbReference type="EMBL" id="VEU41305.1"/>
    </source>
</evidence>
<evidence type="ECO:0000313" key="5">
    <source>
        <dbReference type="Proteomes" id="UP000291116"/>
    </source>
</evidence>
<dbReference type="AlphaFoldDB" id="A0A448ZGZ5"/>
<dbReference type="EMBL" id="CAACVS010000341">
    <property type="protein sequence ID" value="VEU41305.1"/>
    <property type="molecule type" value="Genomic_DNA"/>
</dbReference>
<evidence type="ECO:0000256" key="2">
    <source>
        <dbReference type="SAM" id="MobiDB-lite"/>
    </source>
</evidence>